<gene>
    <name evidence="1" type="ORF">AVDCRST_MAG96-2418</name>
</gene>
<sequence length="51" mass="6223">MNHYRAKRFIVLKHLMKKYGSVLKKAKSPREFINRSLILFVIILQEKVFCW</sequence>
<accession>A0A6J4T083</accession>
<proteinExistence type="predicted"/>
<reference evidence="1" key="1">
    <citation type="submission" date="2020-02" db="EMBL/GenBank/DDBJ databases">
        <authorList>
            <person name="Meier V. D."/>
        </authorList>
    </citation>
    <scope>NUCLEOTIDE SEQUENCE</scope>
    <source>
        <strain evidence="1">AVDCRST_MAG96</strain>
    </source>
</reference>
<dbReference type="AlphaFoldDB" id="A0A6J4T083"/>
<name>A0A6J4T083_9BACT</name>
<organism evidence="1">
    <name type="scientific">uncultured Segetibacter sp</name>
    <dbReference type="NCBI Taxonomy" id="481133"/>
    <lineage>
        <taxon>Bacteria</taxon>
        <taxon>Pseudomonadati</taxon>
        <taxon>Bacteroidota</taxon>
        <taxon>Chitinophagia</taxon>
        <taxon>Chitinophagales</taxon>
        <taxon>Chitinophagaceae</taxon>
        <taxon>Segetibacter</taxon>
        <taxon>environmental samples</taxon>
    </lineage>
</organism>
<evidence type="ECO:0000313" key="1">
    <source>
        <dbReference type="EMBL" id="CAA9510108.1"/>
    </source>
</evidence>
<dbReference type="EMBL" id="CADCVN010000942">
    <property type="protein sequence ID" value="CAA9510108.1"/>
    <property type="molecule type" value="Genomic_DNA"/>
</dbReference>
<protein>
    <submittedName>
        <fullName evidence="1">Uncharacterized protein</fullName>
    </submittedName>
</protein>